<protein>
    <submittedName>
        <fullName evidence="1">Uncharacterized protein</fullName>
    </submittedName>
</protein>
<dbReference type="EMBL" id="JAPDRQ010000012">
    <property type="protein sequence ID" value="KAJ9662887.1"/>
    <property type="molecule type" value="Genomic_DNA"/>
</dbReference>
<sequence>MSNLVDWLVEHEPNFSKIRLPSLYSDLAQQKAANPGGFAKNAADWQAALIRAALAAQLPTEQKVILQASDQLLDALSSRQYGRPSGLGLVLDEGIRNGKFMNLGDFSAAEHSIYQKSWIPDPFTVLKWSLRQIGLLKHGSYDADGHLRQGSLVILQGLEQVSKQLVALQTKKGSAVTDRVMSRETFAEQVAQTDIGALSDSEIELLLRYLSRDKEILSYDSNTVKFKSTSAEHPEPITQEDSTIASIKALITSLESQVSALNTRISDLQITAKSAVESKNKNAALSALRSKKLAESNLQSRTETLYKLEEVYNKIEQAVDQVQVIQVMQASTATLRSLNKRIGSVENVDAIMDDLREQMGQVDEVGQVLQEPLRGDAAIDDAEVDDELEAMEREETARKEELKAEATKAKFAELEILEAAGKQAERQREQATPQQDPASISANNTAAPKASIAEQSDVDAEILSASQKLREMQIRDLTKTSDDNGQRNEIEQLMTA</sequence>
<keyword evidence="2" id="KW-1185">Reference proteome</keyword>
<proteinExistence type="predicted"/>
<evidence type="ECO:0000313" key="1">
    <source>
        <dbReference type="EMBL" id="KAJ9662887.1"/>
    </source>
</evidence>
<name>A0ACC3AHX5_9EURO</name>
<organism evidence="1 2">
    <name type="scientific">Neophaeococcomyces mojaviensis</name>
    <dbReference type="NCBI Taxonomy" id="3383035"/>
    <lineage>
        <taxon>Eukaryota</taxon>
        <taxon>Fungi</taxon>
        <taxon>Dikarya</taxon>
        <taxon>Ascomycota</taxon>
        <taxon>Pezizomycotina</taxon>
        <taxon>Eurotiomycetes</taxon>
        <taxon>Chaetothyriomycetidae</taxon>
        <taxon>Chaetothyriales</taxon>
        <taxon>Chaetothyriales incertae sedis</taxon>
        <taxon>Neophaeococcomyces</taxon>
    </lineage>
</organism>
<gene>
    <name evidence="1" type="ORF">H2198_001115</name>
</gene>
<reference evidence="1" key="1">
    <citation type="submission" date="2022-10" db="EMBL/GenBank/DDBJ databases">
        <title>Culturing micro-colonial fungi from biological soil crusts in the Mojave desert and describing Neophaeococcomyces mojavensis, and introducing the new genera and species Taxawa tesnikishii.</title>
        <authorList>
            <person name="Kurbessoian T."/>
            <person name="Stajich J.E."/>
        </authorList>
    </citation>
    <scope>NUCLEOTIDE SEQUENCE</scope>
    <source>
        <strain evidence="1">JES_112</strain>
    </source>
</reference>
<dbReference type="Proteomes" id="UP001172386">
    <property type="component" value="Unassembled WGS sequence"/>
</dbReference>
<comment type="caution">
    <text evidence="1">The sequence shown here is derived from an EMBL/GenBank/DDBJ whole genome shotgun (WGS) entry which is preliminary data.</text>
</comment>
<evidence type="ECO:0000313" key="2">
    <source>
        <dbReference type="Proteomes" id="UP001172386"/>
    </source>
</evidence>
<accession>A0ACC3AHX5</accession>